<dbReference type="InterPro" id="IPR053714">
    <property type="entry name" value="Iso_Racemase_Enz_sf"/>
</dbReference>
<evidence type="ECO:0000313" key="2">
    <source>
        <dbReference type="EMBL" id="KAG0671887.1"/>
    </source>
</evidence>
<dbReference type="InterPro" id="IPR015942">
    <property type="entry name" value="Asp/Glu/hydantoin_racemase"/>
</dbReference>
<comment type="similarity">
    <text evidence="1">Belongs to the HyuE racemase family.</text>
</comment>
<evidence type="ECO:0000313" key="3">
    <source>
        <dbReference type="Proteomes" id="UP000750334"/>
    </source>
</evidence>
<organism evidence="2 3">
    <name type="scientific">Maudiozyma exigua</name>
    <name type="common">Yeast</name>
    <name type="synonym">Kazachstania exigua</name>
    <dbReference type="NCBI Taxonomy" id="34358"/>
    <lineage>
        <taxon>Eukaryota</taxon>
        <taxon>Fungi</taxon>
        <taxon>Dikarya</taxon>
        <taxon>Ascomycota</taxon>
        <taxon>Saccharomycotina</taxon>
        <taxon>Saccharomycetes</taxon>
        <taxon>Saccharomycetales</taxon>
        <taxon>Saccharomycetaceae</taxon>
        <taxon>Maudiozyma</taxon>
    </lineage>
</organism>
<sequence>MRYTPMILVVNPNSSTSMTQEIQENVVSYFIKKNVKTNLDNIFYYTGPSTSPTQISDIKTSFESRDACLPELTDSNNVNYYDKYDGILIACFSDHPLVQSLSDVARANKSKTIITGLLNTTINFCSLFGDRQFSILTSNNEWVTILDNAVEQKYLNKSSEKYWKGTVATNLEVLNLHDVQNYSAIVQIIEKENIRKLHSDLIILGCAGFSAIYEKLISTFSDGQYNVKFIEPVTMGIETLLFMIQWNSAK</sequence>
<protein>
    <recommendedName>
        <fullName evidence="4">DCG1-like protein</fullName>
    </recommendedName>
</protein>
<dbReference type="EMBL" id="PUHR01000007">
    <property type="protein sequence ID" value="KAG0671887.1"/>
    <property type="molecule type" value="Genomic_DNA"/>
</dbReference>
<dbReference type="OrthoDB" id="412018at2759"/>
<proteinExistence type="inferred from homology"/>
<accession>A0A9P6WE75</accession>
<evidence type="ECO:0008006" key="4">
    <source>
        <dbReference type="Google" id="ProtNLM"/>
    </source>
</evidence>
<name>A0A9P6WE75_MAUEX</name>
<dbReference type="PANTHER" id="PTHR28047:SF5">
    <property type="entry name" value="PROTEIN DCG1"/>
    <property type="match status" value="1"/>
</dbReference>
<gene>
    <name evidence="2" type="ORF">C6P45_004762</name>
</gene>
<dbReference type="Proteomes" id="UP000750334">
    <property type="component" value="Unassembled WGS sequence"/>
</dbReference>
<dbReference type="AlphaFoldDB" id="A0A9P6WE75"/>
<dbReference type="Pfam" id="PF01177">
    <property type="entry name" value="Asp_Glu_race"/>
    <property type="match status" value="1"/>
</dbReference>
<dbReference type="PANTHER" id="PTHR28047">
    <property type="entry name" value="PROTEIN DCG1"/>
    <property type="match status" value="1"/>
</dbReference>
<dbReference type="Gene3D" id="3.40.50.12500">
    <property type="match status" value="1"/>
</dbReference>
<dbReference type="InterPro" id="IPR052186">
    <property type="entry name" value="Hydantoin_racemase-like"/>
</dbReference>
<reference evidence="2 3" key="1">
    <citation type="submission" date="2020-11" db="EMBL/GenBank/DDBJ databases">
        <title>Kefir isolates.</title>
        <authorList>
            <person name="Marcisauskas S."/>
            <person name="Kim Y."/>
            <person name="Blasche S."/>
        </authorList>
    </citation>
    <scope>NUCLEOTIDE SEQUENCE [LARGE SCALE GENOMIC DNA]</scope>
    <source>
        <strain evidence="2 3">OG2</strain>
    </source>
</reference>
<comment type="caution">
    <text evidence="2">The sequence shown here is derived from an EMBL/GenBank/DDBJ whole genome shotgun (WGS) entry which is preliminary data.</text>
</comment>
<evidence type="ECO:0000256" key="1">
    <source>
        <dbReference type="ARBA" id="ARBA00038414"/>
    </source>
</evidence>
<dbReference type="GO" id="GO:0047661">
    <property type="term" value="F:amino-acid racemase activity"/>
    <property type="evidence" value="ECO:0007669"/>
    <property type="project" value="InterPro"/>
</dbReference>
<keyword evidence="3" id="KW-1185">Reference proteome</keyword>